<proteinExistence type="predicted"/>
<gene>
    <name evidence="1" type="ORF">ACAOBT_LOCUS9173</name>
</gene>
<keyword evidence="2" id="KW-1185">Reference proteome</keyword>
<reference evidence="1" key="1">
    <citation type="submission" date="2022-03" db="EMBL/GenBank/DDBJ databases">
        <authorList>
            <person name="Sayadi A."/>
        </authorList>
    </citation>
    <scope>NUCLEOTIDE SEQUENCE</scope>
</reference>
<name>A0A9P0KBF3_ACAOB</name>
<evidence type="ECO:0000313" key="2">
    <source>
        <dbReference type="Proteomes" id="UP001152888"/>
    </source>
</evidence>
<dbReference type="Proteomes" id="UP001152888">
    <property type="component" value="Unassembled WGS sequence"/>
</dbReference>
<protein>
    <submittedName>
        <fullName evidence="1">Uncharacterized protein</fullName>
    </submittedName>
</protein>
<dbReference type="EMBL" id="CAKOFQ010006780">
    <property type="protein sequence ID" value="CAH1970920.1"/>
    <property type="molecule type" value="Genomic_DNA"/>
</dbReference>
<evidence type="ECO:0000313" key="1">
    <source>
        <dbReference type="EMBL" id="CAH1970920.1"/>
    </source>
</evidence>
<comment type="caution">
    <text evidence="1">The sequence shown here is derived from an EMBL/GenBank/DDBJ whole genome shotgun (WGS) entry which is preliminary data.</text>
</comment>
<accession>A0A9P0KBF3</accession>
<dbReference type="AlphaFoldDB" id="A0A9P0KBF3"/>
<sequence>MRHRTALLQEKLFKWFVWTVQNEKITWENLLHVSRILLSR</sequence>
<organism evidence="1 2">
    <name type="scientific">Acanthoscelides obtectus</name>
    <name type="common">Bean weevil</name>
    <name type="synonym">Bruchus obtectus</name>
    <dbReference type="NCBI Taxonomy" id="200917"/>
    <lineage>
        <taxon>Eukaryota</taxon>
        <taxon>Metazoa</taxon>
        <taxon>Ecdysozoa</taxon>
        <taxon>Arthropoda</taxon>
        <taxon>Hexapoda</taxon>
        <taxon>Insecta</taxon>
        <taxon>Pterygota</taxon>
        <taxon>Neoptera</taxon>
        <taxon>Endopterygota</taxon>
        <taxon>Coleoptera</taxon>
        <taxon>Polyphaga</taxon>
        <taxon>Cucujiformia</taxon>
        <taxon>Chrysomeloidea</taxon>
        <taxon>Chrysomelidae</taxon>
        <taxon>Bruchinae</taxon>
        <taxon>Bruchini</taxon>
        <taxon>Acanthoscelides</taxon>
    </lineage>
</organism>